<protein>
    <submittedName>
        <fullName evidence="1">MFS general substrate transporter</fullName>
    </submittedName>
</protein>
<evidence type="ECO:0000313" key="2">
    <source>
        <dbReference type="Proteomes" id="UP000814033"/>
    </source>
</evidence>
<name>A0ACB8R1Y1_9AGAM</name>
<reference evidence="1" key="1">
    <citation type="submission" date="2021-02" db="EMBL/GenBank/DDBJ databases">
        <authorList>
            <consortium name="DOE Joint Genome Institute"/>
            <person name="Ahrendt S."/>
            <person name="Looney B.P."/>
            <person name="Miyauchi S."/>
            <person name="Morin E."/>
            <person name="Drula E."/>
            <person name="Courty P.E."/>
            <person name="Chicoki N."/>
            <person name="Fauchery L."/>
            <person name="Kohler A."/>
            <person name="Kuo A."/>
            <person name="Labutti K."/>
            <person name="Pangilinan J."/>
            <person name="Lipzen A."/>
            <person name="Riley R."/>
            <person name="Andreopoulos W."/>
            <person name="He G."/>
            <person name="Johnson J."/>
            <person name="Barry K.W."/>
            <person name="Grigoriev I.V."/>
            <person name="Nagy L."/>
            <person name="Hibbett D."/>
            <person name="Henrissat B."/>
            <person name="Matheny P.B."/>
            <person name="Labbe J."/>
            <person name="Martin F."/>
        </authorList>
    </citation>
    <scope>NUCLEOTIDE SEQUENCE</scope>
    <source>
        <strain evidence="1">FP105234-sp</strain>
    </source>
</reference>
<proteinExistence type="predicted"/>
<dbReference type="EMBL" id="MU276657">
    <property type="protein sequence ID" value="KAI0037925.1"/>
    <property type="molecule type" value="Genomic_DNA"/>
</dbReference>
<gene>
    <name evidence="1" type="ORF">FA95DRAFT_1578512</name>
</gene>
<keyword evidence="2" id="KW-1185">Reference proteome</keyword>
<comment type="caution">
    <text evidence="1">The sequence shown here is derived from an EMBL/GenBank/DDBJ whole genome shotgun (WGS) entry which is preliminary data.</text>
</comment>
<reference evidence="1" key="2">
    <citation type="journal article" date="2022" name="New Phytol.">
        <title>Evolutionary transition to the ectomycorrhizal habit in the genomes of a hyperdiverse lineage of mushroom-forming fungi.</title>
        <authorList>
            <person name="Looney B."/>
            <person name="Miyauchi S."/>
            <person name="Morin E."/>
            <person name="Drula E."/>
            <person name="Courty P.E."/>
            <person name="Kohler A."/>
            <person name="Kuo A."/>
            <person name="LaButti K."/>
            <person name="Pangilinan J."/>
            <person name="Lipzen A."/>
            <person name="Riley R."/>
            <person name="Andreopoulos W."/>
            <person name="He G."/>
            <person name="Johnson J."/>
            <person name="Nolan M."/>
            <person name="Tritt A."/>
            <person name="Barry K.W."/>
            <person name="Grigoriev I.V."/>
            <person name="Nagy L.G."/>
            <person name="Hibbett D."/>
            <person name="Henrissat B."/>
            <person name="Matheny P.B."/>
            <person name="Labbe J."/>
            <person name="Martin F.M."/>
        </authorList>
    </citation>
    <scope>NUCLEOTIDE SEQUENCE</scope>
    <source>
        <strain evidence="1">FP105234-sp</strain>
    </source>
</reference>
<evidence type="ECO:0000313" key="1">
    <source>
        <dbReference type="EMBL" id="KAI0037925.1"/>
    </source>
</evidence>
<sequence length="333" mass="36710">MLMHLMVAEAKNIQTVILARLLGGGFGSTGATMVGGSIADIWRPSERGLPMSIFAVAAVGSTGLGPVAAGWIEANPHLQWRWIQWLHVIVTALCLVLLVLFMRETRTSVILSRRAKKLRAETGDDRYRSVAEIELPSLKTLLIISSMGPTFRDVHHFGVGETGTVFITLVIGSLLGFATNFHQERLYQRGFPTRGPEARLYWACAAGILFPVGMFIYAWTTFASVPWIAMAIGIVIFIWAAFTIYLAAFTYMADCYGAYASSAIAGQSLCRNLIGMAFPLFTRQMFAALTYKWGNTLFGCVAVLMMPLPWILFWYGPAIRARSTFSRRATAGQ</sequence>
<organism evidence="1 2">
    <name type="scientific">Auriscalpium vulgare</name>
    <dbReference type="NCBI Taxonomy" id="40419"/>
    <lineage>
        <taxon>Eukaryota</taxon>
        <taxon>Fungi</taxon>
        <taxon>Dikarya</taxon>
        <taxon>Basidiomycota</taxon>
        <taxon>Agaricomycotina</taxon>
        <taxon>Agaricomycetes</taxon>
        <taxon>Russulales</taxon>
        <taxon>Auriscalpiaceae</taxon>
        <taxon>Auriscalpium</taxon>
    </lineage>
</organism>
<accession>A0ACB8R1Y1</accession>
<dbReference type="Proteomes" id="UP000814033">
    <property type="component" value="Unassembled WGS sequence"/>
</dbReference>